<sequence length="137" mass="16041">MRRYCCFDHLNTNDMNLKYLKESYTKSSTSAADDELTNPIYKLDPEEKLMDIIGMFEQRSHNKQLYEHAALVMFLSLILIPYRDALKSLNKFPTEDELKKYLTQSKKTVDIKNHSINIMAQIFKKIESMGVIQKPSI</sequence>
<dbReference type="Proteomes" id="UP000092321">
    <property type="component" value="Unassembled WGS sequence"/>
</dbReference>
<gene>
    <name evidence="1" type="ORF">HANVADRAFT_50600</name>
</gene>
<protein>
    <submittedName>
        <fullName evidence="1">Uncharacterized protein</fullName>
    </submittedName>
</protein>
<keyword evidence="2" id="KW-1185">Reference proteome</keyword>
<evidence type="ECO:0000313" key="1">
    <source>
        <dbReference type="EMBL" id="OBA24822.1"/>
    </source>
</evidence>
<dbReference type="AlphaFoldDB" id="A0A1B7T7Y0"/>
<accession>A0A1B7T7Y0</accession>
<comment type="caution">
    <text evidence="1">The sequence shown here is derived from an EMBL/GenBank/DDBJ whole genome shotgun (WGS) entry which is preliminary data.</text>
</comment>
<reference evidence="2" key="1">
    <citation type="journal article" date="2016" name="Proc. Natl. Acad. Sci. U.S.A.">
        <title>Comparative genomics of biotechnologically important yeasts.</title>
        <authorList>
            <person name="Riley R."/>
            <person name="Haridas S."/>
            <person name="Wolfe K.H."/>
            <person name="Lopes M.R."/>
            <person name="Hittinger C.T."/>
            <person name="Goeker M."/>
            <person name="Salamov A.A."/>
            <person name="Wisecaver J.H."/>
            <person name="Long T.M."/>
            <person name="Calvey C.H."/>
            <person name="Aerts A.L."/>
            <person name="Barry K.W."/>
            <person name="Choi C."/>
            <person name="Clum A."/>
            <person name="Coughlan A.Y."/>
            <person name="Deshpande S."/>
            <person name="Douglass A.P."/>
            <person name="Hanson S.J."/>
            <person name="Klenk H.-P."/>
            <person name="LaButti K.M."/>
            <person name="Lapidus A."/>
            <person name="Lindquist E.A."/>
            <person name="Lipzen A.M."/>
            <person name="Meier-Kolthoff J.P."/>
            <person name="Ohm R.A."/>
            <person name="Otillar R.P."/>
            <person name="Pangilinan J.L."/>
            <person name="Peng Y."/>
            <person name="Rokas A."/>
            <person name="Rosa C.A."/>
            <person name="Scheuner C."/>
            <person name="Sibirny A.A."/>
            <person name="Slot J.C."/>
            <person name="Stielow J.B."/>
            <person name="Sun H."/>
            <person name="Kurtzman C.P."/>
            <person name="Blackwell M."/>
            <person name="Grigoriev I.V."/>
            <person name="Jeffries T.W."/>
        </authorList>
    </citation>
    <scope>NUCLEOTIDE SEQUENCE [LARGE SCALE GENOMIC DNA]</scope>
    <source>
        <strain evidence="2">NRRL Y-1626</strain>
    </source>
</reference>
<proteinExistence type="predicted"/>
<organism evidence="1 2">
    <name type="scientific">Hanseniaspora valbyensis NRRL Y-1626</name>
    <dbReference type="NCBI Taxonomy" id="766949"/>
    <lineage>
        <taxon>Eukaryota</taxon>
        <taxon>Fungi</taxon>
        <taxon>Dikarya</taxon>
        <taxon>Ascomycota</taxon>
        <taxon>Saccharomycotina</taxon>
        <taxon>Saccharomycetes</taxon>
        <taxon>Saccharomycodales</taxon>
        <taxon>Saccharomycodaceae</taxon>
        <taxon>Hanseniaspora</taxon>
    </lineage>
</organism>
<dbReference type="EMBL" id="LXPE01000398">
    <property type="protein sequence ID" value="OBA24822.1"/>
    <property type="molecule type" value="Genomic_DNA"/>
</dbReference>
<name>A0A1B7T7Y0_9ASCO</name>
<evidence type="ECO:0000313" key="2">
    <source>
        <dbReference type="Proteomes" id="UP000092321"/>
    </source>
</evidence>